<dbReference type="GO" id="GO:0005886">
    <property type="term" value="C:plasma membrane"/>
    <property type="evidence" value="ECO:0007669"/>
    <property type="project" value="TreeGrafter"/>
</dbReference>
<name>A0A511UZX1_9BACI</name>
<proteinExistence type="inferred from homology"/>
<comment type="caution">
    <text evidence="7">The sequence shown here is derived from an EMBL/GenBank/DDBJ whole genome shotgun (WGS) entry which is preliminary data.</text>
</comment>
<dbReference type="Pfam" id="PF04241">
    <property type="entry name" value="DUF423"/>
    <property type="match status" value="1"/>
</dbReference>
<keyword evidence="4 6" id="KW-1133">Transmembrane helix</keyword>
<keyword evidence="8" id="KW-1185">Reference proteome</keyword>
<comment type="subcellular location">
    <subcellularLocation>
        <location evidence="1">Membrane</location>
        <topology evidence="1">Multi-pass membrane protein</topology>
    </subcellularLocation>
</comment>
<reference evidence="7 8" key="1">
    <citation type="submission" date="2019-07" db="EMBL/GenBank/DDBJ databases">
        <title>Whole genome shotgun sequence of Cerasibacillus quisquiliarum NBRC 102429.</title>
        <authorList>
            <person name="Hosoyama A."/>
            <person name="Uohara A."/>
            <person name="Ohji S."/>
            <person name="Ichikawa N."/>
        </authorList>
    </citation>
    <scope>NUCLEOTIDE SEQUENCE [LARGE SCALE GENOMIC DNA]</scope>
    <source>
        <strain evidence="7 8">NBRC 102429</strain>
    </source>
</reference>
<evidence type="ECO:0000256" key="3">
    <source>
        <dbReference type="ARBA" id="ARBA00022692"/>
    </source>
</evidence>
<evidence type="ECO:0000256" key="6">
    <source>
        <dbReference type="SAM" id="Phobius"/>
    </source>
</evidence>
<dbReference type="InterPro" id="IPR006696">
    <property type="entry name" value="DUF423"/>
</dbReference>
<keyword evidence="5 6" id="KW-0472">Membrane</keyword>
<dbReference type="RefSeq" id="WP_146938556.1">
    <property type="nucleotide sequence ID" value="NZ_BJXW01000033.1"/>
</dbReference>
<accession>A0A511UZX1</accession>
<dbReference type="PANTHER" id="PTHR43461">
    <property type="entry name" value="TRANSMEMBRANE PROTEIN 256"/>
    <property type="match status" value="1"/>
</dbReference>
<protein>
    <submittedName>
        <fullName evidence="7">Membrane protein</fullName>
    </submittedName>
</protein>
<sequence length="122" mass="13250">MKLFLLFGIINGFLAVALGAFGAHGLEGKISDHSLKIWEKAVNYQMFHTAALLVTGLLLAKNQIASLTWAGWAFFIGIILFSGSLYFYATTGIRALAMITPFGGVTFLVAWVLLGYAVMKMV</sequence>
<evidence type="ECO:0000313" key="7">
    <source>
        <dbReference type="EMBL" id="GEN32200.1"/>
    </source>
</evidence>
<gene>
    <name evidence="7" type="ORF">CQU01_24380</name>
</gene>
<feature type="transmembrane region" description="Helical" evidence="6">
    <location>
        <begin position="95"/>
        <end position="119"/>
    </location>
</feature>
<evidence type="ECO:0000256" key="4">
    <source>
        <dbReference type="ARBA" id="ARBA00022989"/>
    </source>
</evidence>
<evidence type="ECO:0000256" key="1">
    <source>
        <dbReference type="ARBA" id="ARBA00004141"/>
    </source>
</evidence>
<feature type="transmembrane region" description="Helical" evidence="6">
    <location>
        <begin position="67"/>
        <end position="89"/>
    </location>
</feature>
<evidence type="ECO:0000256" key="5">
    <source>
        <dbReference type="ARBA" id="ARBA00023136"/>
    </source>
</evidence>
<dbReference type="EMBL" id="BJXW01000033">
    <property type="protein sequence ID" value="GEN32200.1"/>
    <property type="molecule type" value="Genomic_DNA"/>
</dbReference>
<keyword evidence="3 6" id="KW-0812">Transmembrane</keyword>
<comment type="similarity">
    <text evidence="2">Belongs to the UPF0382 family.</text>
</comment>
<evidence type="ECO:0000313" key="8">
    <source>
        <dbReference type="Proteomes" id="UP000321491"/>
    </source>
</evidence>
<dbReference type="OrthoDB" id="9802121at2"/>
<organism evidence="7 8">
    <name type="scientific">Cerasibacillus quisquiliarum</name>
    <dbReference type="NCBI Taxonomy" id="227865"/>
    <lineage>
        <taxon>Bacteria</taxon>
        <taxon>Bacillati</taxon>
        <taxon>Bacillota</taxon>
        <taxon>Bacilli</taxon>
        <taxon>Bacillales</taxon>
        <taxon>Bacillaceae</taxon>
        <taxon>Cerasibacillus</taxon>
    </lineage>
</organism>
<dbReference type="AlphaFoldDB" id="A0A511UZX1"/>
<evidence type="ECO:0000256" key="2">
    <source>
        <dbReference type="ARBA" id="ARBA00009694"/>
    </source>
</evidence>
<feature type="transmembrane region" description="Helical" evidence="6">
    <location>
        <begin position="41"/>
        <end position="60"/>
    </location>
</feature>
<dbReference type="PANTHER" id="PTHR43461:SF1">
    <property type="entry name" value="TRANSMEMBRANE PROTEIN 256"/>
    <property type="match status" value="1"/>
</dbReference>
<dbReference type="Proteomes" id="UP000321491">
    <property type="component" value="Unassembled WGS sequence"/>
</dbReference>